<dbReference type="PANTHER" id="PTHR41913:SF1">
    <property type="entry name" value="DUF1684 DOMAIN-CONTAINING PROTEIN"/>
    <property type="match status" value="1"/>
</dbReference>
<dbReference type="RefSeq" id="WP_154729264.1">
    <property type="nucleotide sequence ID" value="NZ_SZYE01000051.1"/>
</dbReference>
<proteinExistence type="predicted"/>
<evidence type="ECO:0000313" key="1">
    <source>
        <dbReference type="EMBL" id="TKR23973.1"/>
    </source>
</evidence>
<dbReference type="Pfam" id="PF07920">
    <property type="entry name" value="DUF1684"/>
    <property type="match status" value="1"/>
</dbReference>
<reference evidence="1 2" key="1">
    <citation type="submission" date="2019-05" db="EMBL/GenBank/DDBJ databases">
        <title>Genome sequence of Cellulomonas hominis strain CS1.</title>
        <authorList>
            <person name="Belmont J."/>
            <person name="Maclea K.S."/>
        </authorList>
    </citation>
    <scope>NUCLEOTIDE SEQUENCE [LARGE SCALE GENOMIC DNA]</scope>
    <source>
        <strain evidence="1 2">CS1</strain>
    </source>
</reference>
<dbReference type="AlphaFoldDB" id="A0A7Z8NQZ7"/>
<dbReference type="Proteomes" id="UP000308121">
    <property type="component" value="Unassembled WGS sequence"/>
</dbReference>
<dbReference type="OrthoDB" id="5493262at2"/>
<dbReference type="PANTHER" id="PTHR41913">
    <property type="entry name" value="DUF1684 DOMAIN-CONTAINING PROTEIN"/>
    <property type="match status" value="1"/>
</dbReference>
<organism evidence="1 2">
    <name type="scientific">Cellulomonas hominis</name>
    <dbReference type="NCBI Taxonomy" id="156981"/>
    <lineage>
        <taxon>Bacteria</taxon>
        <taxon>Bacillati</taxon>
        <taxon>Actinomycetota</taxon>
        <taxon>Actinomycetes</taxon>
        <taxon>Micrococcales</taxon>
        <taxon>Cellulomonadaceae</taxon>
        <taxon>Cellulomonas</taxon>
    </lineage>
</organism>
<comment type="caution">
    <text evidence="1">The sequence shown here is derived from an EMBL/GenBank/DDBJ whole genome shotgun (WGS) entry which is preliminary data.</text>
</comment>
<evidence type="ECO:0000313" key="2">
    <source>
        <dbReference type="Proteomes" id="UP000308121"/>
    </source>
</evidence>
<dbReference type="InterPro" id="IPR012467">
    <property type="entry name" value="DUF1684"/>
</dbReference>
<name>A0A7Z8NQZ7_9CELL</name>
<protein>
    <submittedName>
        <fullName evidence="1">DUF1684 domain-containing protein</fullName>
    </submittedName>
</protein>
<dbReference type="EMBL" id="SZYE01000051">
    <property type="protein sequence ID" value="TKR23973.1"/>
    <property type="molecule type" value="Genomic_DNA"/>
</dbReference>
<accession>A0A7Z8NQZ7</accession>
<gene>
    <name evidence="1" type="ORF">FA014_08510</name>
</gene>
<sequence length="269" mass="28077">MTSTDDPAALAGWRAWAAARDAELADPYGWLSLTALHWLTGTPTAYDDLPGLWWADDAGIHVDPGSGPAGTPDRALTLDGAPLGAAAVVWTPAGGAVGDLRAGDRLLETVGRGPLNRGVRVRDPLAPAVTAFTGVPRFPHDPAWVLTARFEPAAAGTVEETGSVAGGVRHRRDVAGHVRFTHDGAEHVLQVAGGGQPAIWFRDASNGRETAAFRLLAVDPRPDGSVVLDLNRAENAPCAFSDHGTCPLPPADNTLPFPVLAGERRPAGR</sequence>